<dbReference type="EMBL" id="JBCEZU010000089">
    <property type="protein sequence ID" value="KAK9531152.1"/>
    <property type="molecule type" value="Genomic_DNA"/>
</dbReference>
<accession>A0AAW1F8S3</accession>
<dbReference type="AlphaFoldDB" id="A0AAW1F8S3"/>
<gene>
    <name evidence="1" type="ORF">VZT92_010594</name>
</gene>
<proteinExistence type="predicted"/>
<evidence type="ECO:0000313" key="1">
    <source>
        <dbReference type="EMBL" id="KAK9531152.1"/>
    </source>
</evidence>
<keyword evidence="2" id="KW-1185">Reference proteome</keyword>
<organism evidence="1 2">
    <name type="scientific">Zoarces viviparus</name>
    <name type="common">Viviparous eelpout</name>
    <name type="synonym">Blennius viviparus</name>
    <dbReference type="NCBI Taxonomy" id="48416"/>
    <lineage>
        <taxon>Eukaryota</taxon>
        <taxon>Metazoa</taxon>
        <taxon>Chordata</taxon>
        <taxon>Craniata</taxon>
        <taxon>Vertebrata</taxon>
        <taxon>Euteleostomi</taxon>
        <taxon>Actinopterygii</taxon>
        <taxon>Neopterygii</taxon>
        <taxon>Teleostei</taxon>
        <taxon>Neoteleostei</taxon>
        <taxon>Acanthomorphata</taxon>
        <taxon>Eupercaria</taxon>
        <taxon>Perciformes</taxon>
        <taxon>Cottioidei</taxon>
        <taxon>Zoarcales</taxon>
        <taxon>Zoarcidae</taxon>
        <taxon>Zoarcinae</taxon>
        <taxon>Zoarces</taxon>
    </lineage>
</organism>
<sequence>MHSEVIWEYFEGADSFVFMFVIVESEVDAESHEALEVTGLQLTQLVMNDPSAAIRPLLTSSVIVIL</sequence>
<name>A0AAW1F8S3_ZOAVI</name>
<protein>
    <submittedName>
        <fullName evidence="1">Uncharacterized protein</fullName>
    </submittedName>
</protein>
<comment type="caution">
    <text evidence="1">The sequence shown here is derived from an EMBL/GenBank/DDBJ whole genome shotgun (WGS) entry which is preliminary data.</text>
</comment>
<reference evidence="1 2" key="1">
    <citation type="journal article" date="2024" name="Genome Biol. Evol.">
        <title>Chromosome-level genome assembly of the viviparous eelpout Zoarces viviparus.</title>
        <authorList>
            <person name="Fuhrmann N."/>
            <person name="Brasseur M.V."/>
            <person name="Bakowski C.E."/>
            <person name="Podsiadlowski L."/>
            <person name="Prost S."/>
            <person name="Krehenwinkel H."/>
            <person name="Mayer C."/>
        </authorList>
    </citation>
    <scope>NUCLEOTIDE SEQUENCE [LARGE SCALE GENOMIC DNA]</scope>
    <source>
        <strain evidence="1">NO-MEL_2022_Ind0_liver</strain>
    </source>
</reference>
<dbReference type="Proteomes" id="UP001488805">
    <property type="component" value="Unassembled WGS sequence"/>
</dbReference>
<evidence type="ECO:0000313" key="2">
    <source>
        <dbReference type="Proteomes" id="UP001488805"/>
    </source>
</evidence>